<dbReference type="CDD" id="cd02440">
    <property type="entry name" value="AdoMet_MTases"/>
    <property type="match status" value="1"/>
</dbReference>
<dbReference type="InterPro" id="IPR029063">
    <property type="entry name" value="SAM-dependent_MTases_sf"/>
</dbReference>
<sequence length="212" mass="22253">MRTSHHDIPAGTTSEQFWEPYYSGGSSRWSGKANASLVEELEGVTPGTALDLGCGQGGDAIWLAAAGWTVTAVDVAQSALDVAAALAAEAGVSGAISWERHDLAATFPAGSFDLVASTFMHSPVAFPRTQVLKAAAAAVRPGGTLLVIGHAPSPEHQHDLQTAQELADDLALPAAEWQVRTCGLVDRVHTFGDGETAERTDAVLRLQRRSRD</sequence>
<proteinExistence type="predicted"/>
<dbReference type="SUPFAM" id="SSF53335">
    <property type="entry name" value="S-adenosyl-L-methionine-dependent methyltransferases"/>
    <property type="match status" value="1"/>
</dbReference>
<name>A0AAU7AYK5_9ACTN</name>
<dbReference type="InterPro" id="IPR041698">
    <property type="entry name" value="Methyltransf_25"/>
</dbReference>
<evidence type="ECO:0000313" key="2">
    <source>
        <dbReference type="EMBL" id="XAY06695.1"/>
    </source>
</evidence>
<dbReference type="PANTHER" id="PTHR42912:SF93">
    <property type="entry name" value="N6-ADENOSINE-METHYLTRANSFERASE TMT1A"/>
    <property type="match status" value="1"/>
</dbReference>
<dbReference type="RefSeq" id="WP_354697914.1">
    <property type="nucleotide sequence ID" value="NZ_CP114014.1"/>
</dbReference>
<feature type="domain" description="Methyltransferase" evidence="1">
    <location>
        <begin position="50"/>
        <end position="143"/>
    </location>
</feature>
<protein>
    <recommendedName>
        <fullName evidence="1">Methyltransferase domain-containing protein</fullName>
    </recommendedName>
</protein>
<reference evidence="2" key="1">
    <citation type="submission" date="2022-12" db="EMBL/GenBank/DDBJ databases">
        <title>Paraconexibacter alkalitolerans sp. nov. and Baekduia alba sp. nov., isolated from soil and emended description of the genera Paraconexibacter (Chun et al., 2020) and Baekduia (An et al., 2020).</title>
        <authorList>
            <person name="Vieira S."/>
            <person name="Huber K.J."/>
            <person name="Geppert A."/>
            <person name="Wolf J."/>
            <person name="Neumann-Schaal M."/>
            <person name="Muesken M."/>
            <person name="Overmann J."/>
        </authorList>
    </citation>
    <scope>NUCLEOTIDE SEQUENCE</scope>
    <source>
        <strain evidence="2">AEG42_29</strain>
    </source>
</reference>
<organism evidence="2">
    <name type="scientific">Paraconexibacter sp. AEG42_29</name>
    <dbReference type="NCBI Taxonomy" id="2997339"/>
    <lineage>
        <taxon>Bacteria</taxon>
        <taxon>Bacillati</taxon>
        <taxon>Actinomycetota</taxon>
        <taxon>Thermoleophilia</taxon>
        <taxon>Solirubrobacterales</taxon>
        <taxon>Paraconexibacteraceae</taxon>
        <taxon>Paraconexibacter</taxon>
    </lineage>
</organism>
<dbReference type="Gene3D" id="3.40.50.150">
    <property type="entry name" value="Vaccinia Virus protein VP39"/>
    <property type="match status" value="1"/>
</dbReference>
<dbReference type="InterPro" id="IPR050508">
    <property type="entry name" value="Methyltransf_Superfamily"/>
</dbReference>
<dbReference type="EMBL" id="CP114014">
    <property type="protein sequence ID" value="XAY06695.1"/>
    <property type="molecule type" value="Genomic_DNA"/>
</dbReference>
<accession>A0AAU7AYK5</accession>
<gene>
    <name evidence="2" type="ORF">DSM112329_03572</name>
</gene>
<evidence type="ECO:0000259" key="1">
    <source>
        <dbReference type="Pfam" id="PF13649"/>
    </source>
</evidence>
<dbReference type="AlphaFoldDB" id="A0AAU7AYK5"/>
<dbReference type="KEGG" id="parq:DSM112329_03572"/>
<dbReference type="Pfam" id="PF13649">
    <property type="entry name" value="Methyltransf_25"/>
    <property type="match status" value="1"/>
</dbReference>
<dbReference type="PANTHER" id="PTHR42912">
    <property type="entry name" value="METHYLTRANSFERASE"/>
    <property type="match status" value="1"/>
</dbReference>
<dbReference type="GO" id="GO:0008168">
    <property type="term" value="F:methyltransferase activity"/>
    <property type="evidence" value="ECO:0007669"/>
    <property type="project" value="TreeGrafter"/>
</dbReference>